<feature type="binding site" evidence="6">
    <location>
        <position position="181"/>
    </location>
    <ligand>
        <name>Fe cation</name>
        <dbReference type="ChEBI" id="CHEBI:24875"/>
    </ligand>
</feature>
<dbReference type="PRINTS" id="PR01576">
    <property type="entry name" value="PDEFORMYLASE"/>
</dbReference>
<dbReference type="InterPro" id="IPR023635">
    <property type="entry name" value="Peptide_deformylase"/>
</dbReference>
<dbReference type="HAMAP" id="MF_00163">
    <property type="entry name" value="Pep_deformylase"/>
    <property type="match status" value="1"/>
</dbReference>
<keyword evidence="8" id="KW-1185">Reference proteome</keyword>
<feature type="binding site" evidence="6">
    <location>
        <position position="177"/>
    </location>
    <ligand>
        <name>Fe cation</name>
        <dbReference type="ChEBI" id="CHEBI:24875"/>
    </ligand>
</feature>
<comment type="function">
    <text evidence="6">Removes the formyl group from the N-terminal Met of newly synthesized proteins. Requires at least a dipeptide for an efficient rate of reaction. N-terminal L-methionine is a prerequisite for activity but the enzyme has broad specificity at other positions.</text>
</comment>
<proteinExistence type="inferred from homology"/>
<comment type="caution">
    <text evidence="7">The sequence shown here is derived from an EMBL/GenBank/DDBJ whole genome shotgun (WGS) entry which is preliminary data.</text>
</comment>
<dbReference type="GO" id="GO:0042586">
    <property type="term" value="F:peptide deformylase activity"/>
    <property type="evidence" value="ECO:0007669"/>
    <property type="project" value="UniProtKB-EC"/>
</dbReference>
<keyword evidence="2 6" id="KW-0479">Metal-binding</keyword>
<comment type="similarity">
    <text evidence="1 6">Belongs to the polypeptide deformylase family.</text>
</comment>
<sequence length="225" mass="24854">MASRTRHNHADQDPDPRVRVLGEPVESYPVLPPETARGNPRRITVVGEPILHRPCQPITEFGTPELAALIDDMFASMYVAEGVGLAANQIDVDTSLFVYDCTDDDGVRHVGHIANPVLEDPDPAERRLVRSDEGCLSVPGASQEVARLDRAVVRGQDQTGAPLRLEGTGYFARCLQHETDHLNGSLYIDRLSSRGRRKALKEMEEVRDEIFARRAERAAARQPAG</sequence>
<dbReference type="InterPro" id="IPR036821">
    <property type="entry name" value="Peptide_deformylase_sf"/>
</dbReference>
<evidence type="ECO:0000256" key="1">
    <source>
        <dbReference type="ARBA" id="ARBA00010759"/>
    </source>
</evidence>
<evidence type="ECO:0000256" key="6">
    <source>
        <dbReference type="HAMAP-Rule" id="MF_00163"/>
    </source>
</evidence>
<dbReference type="Proteomes" id="UP001201873">
    <property type="component" value="Unassembled WGS sequence"/>
</dbReference>
<evidence type="ECO:0000313" key="8">
    <source>
        <dbReference type="Proteomes" id="UP001201873"/>
    </source>
</evidence>
<dbReference type="CDD" id="cd00487">
    <property type="entry name" value="Pep_deformylase"/>
    <property type="match status" value="1"/>
</dbReference>
<dbReference type="PANTHER" id="PTHR10458">
    <property type="entry name" value="PEPTIDE DEFORMYLASE"/>
    <property type="match status" value="1"/>
</dbReference>
<feature type="binding site" evidence="6">
    <location>
        <position position="135"/>
    </location>
    <ligand>
        <name>Fe cation</name>
        <dbReference type="ChEBI" id="CHEBI:24875"/>
    </ligand>
</feature>
<dbReference type="EC" id="3.5.1.88" evidence="6"/>
<comment type="cofactor">
    <cofactor evidence="6">
        <name>Fe(2+)</name>
        <dbReference type="ChEBI" id="CHEBI:29033"/>
    </cofactor>
    <text evidence="6">Binds 1 Fe(2+) ion.</text>
</comment>
<protein>
    <recommendedName>
        <fullName evidence="6">Peptide deformylase</fullName>
        <shortName evidence="6">PDF</shortName>
        <ecNumber evidence="6">3.5.1.88</ecNumber>
    </recommendedName>
    <alternativeName>
        <fullName evidence="6">Polypeptide deformylase</fullName>
    </alternativeName>
</protein>
<keyword evidence="5 6" id="KW-0408">Iron</keyword>
<accession>A0ABT0JU25</accession>
<evidence type="ECO:0000256" key="4">
    <source>
        <dbReference type="ARBA" id="ARBA00022917"/>
    </source>
</evidence>
<feature type="active site" evidence="6">
    <location>
        <position position="178"/>
    </location>
</feature>
<keyword evidence="4 6" id="KW-0648">Protein biosynthesis</keyword>
<name>A0ABT0JU25_9ACTN</name>
<dbReference type="EMBL" id="JALKFT010000003">
    <property type="protein sequence ID" value="MCK9875054.1"/>
    <property type="molecule type" value="Genomic_DNA"/>
</dbReference>
<gene>
    <name evidence="6 7" type="primary">def</name>
    <name evidence="7" type="ORF">MXD59_04525</name>
</gene>
<keyword evidence="3 6" id="KW-0378">Hydrolase</keyword>
<reference evidence="7 8" key="1">
    <citation type="submission" date="2022-04" db="EMBL/GenBank/DDBJ databases">
        <title>Genome diversity in the genus Frankia.</title>
        <authorList>
            <person name="Carlos-Shanley C."/>
            <person name="Hahn D."/>
        </authorList>
    </citation>
    <scope>NUCLEOTIDE SEQUENCE [LARGE SCALE GENOMIC DNA]</scope>
    <source>
        <strain evidence="7 8">Ag45/Mut15</strain>
    </source>
</reference>
<dbReference type="RefSeq" id="WP_248823552.1">
    <property type="nucleotide sequence ID" value="NZ_JALKFT010000003.1"/>
</dbReference>
<dbReference type="PANTHER" id="PTHR10458:SF2">
    <property type="entry name" value="PEPTIDE DEFORMYLASE, MITOCHONDRIAL"/>
    <property type="match status" value="1"/>
</dbReference>
<evidence type="ECO:0000256" key="2">
    <source>
        <dbReference type="ARBA" id="ARBA00022723"/>
    </source>
</evidence>
<evidence type="ECO:0000256" key="5">
    <source>
        <dbReference type="ARBA" id="ARBA00023004"/>
    </source>
</evidence>
<dbReference type="NCBIfam" id="NF001159">
    <property type="entry name" value="PRK00150.1-3"/>
    <property type="match status" value="1"/>
</dbReference>
<comment type="catalytic activity">
    <reaction evidence="6">
        <text>N-terminal N-formyl-L-methionyl-[peptide] + H2O = N-terminal L-methionyl-[peptide] + formate</text>
        <dbReference type="Rhea" id="RHEA:24420"/>
        <dbReference type="Rhea" id="RHEA-COMP:10639"/>
        <dbReference type="Rhea" id="RHEA-COMP:10640"/>
        <dbReference type="ChEBI" id="CHEBI:15377"/>
        <dbReference type="ChEBI" id="CHEBI:15740"/>
        <dbReference type="ChEBI" id="CHEBI:49298"/>
        <dbReference type="ChEBI" id="CHEBI:64731"/>
        <dbReference type="EC" id="3.5.1.88"/>
    </reaction>
</comment>
<dbReference type="SUPFAM" id="SSF56420">
    <property type="entry name" value="Peptide deformylase"/>
    <property type="match status" value="1"/>
</dbReference>
<evidence type="ECO:0000313" key="7">
    <source>
        <dbReference type="EMBL" id="MCK9875054.1"/>
    </source>
</evidence>
<evidence type="ECO:0000256" key="3">
    <source>
        <dbReference type="ARBA" id="ARBA00022801"/>
    </source>
</evidence>
<dbReference type="Gene3D" id="3.90.45.10">
    <property type="entry name" value="Peptide deformylase"/>
    <property type="match status" value="1"/>
</dbReference>
<dbReference type="NCBIfam" id="TIGR00079">
    <property type="entry name" value="pept_deformyl"/>
    <property type="match status" value="1"/>
</dbReference>
<dbReference type="Pfam" id="PF01327">
    <property type="entry name" value="Pep_deformylase"/>
    <property type="match status" value="1"/>
</dbReference>
<organism evidence="7 8">
    <name type="scientific">Frankia umida</name>
    <dbReference type="NCBI Taxonomy" id="573489"/>
    <lineage>
        <taxon>Bacteria</taxon>
        <taxon>Bacillati</taxon>
        <taxon>Actinomycetota</taxon>
        <taxon>Actinomycetes</taxon>
        <taxon>Frankiales</taxon>
        <taxon>Frankiaceae</taxon>
        <taxon>Frankia</taxon>
    </lineage>
</organism>